<name>A0A6N7ZA17_9PSEU</name>
<protein>
    <submittedName>
        <fullName evidence="1">Uncharacterized protein</fullName>
    </submittedName>
</protein>
<dbReference type="RefSeq" id="WP_208024612.1">
    <property type="nucleotide sequence ID" value="NZ_WMBA01000072.1"/>
</dbReference>
<dbReference type="Proteomes" id="UP000440096">
    <property type="component" value="Unassembled WGS sequence"/>
</dbReference>
<dbReference type="EMBL" id="WMBA01000072">
    <property type="protein sequence ID" value="MTD58581.1"/>
    <property type="molecule type" value="Genomic_DNA"/>
</dbReference>
<evidence type="ECO:0000313" key="1">
    <source>
        <dbReference type="EMBL" id="MTD58581.1"/>
    </source>
</evidence>
<reference evidence="1 2" key="1">
    <citation type="submission" date="2019-11" db="EMBL/GenBank/DDBJ databases">
        <title>Draft genome of Amycolatopsis RM579.</title>
        <authorList>
            <person name="Duangmal K."/>
            <person name="Mingma R."/>
        </authorList>
    </citation>
    <scope>NUCLEOTIDE SEQUENCE [LARGE SCALE GENOMIC DNA]</scope>
    <source>
        <strain evidence="1 2">RM579</strain>
    </source>
</reference>
<dbReference type="AlphaFoldDB" id="A0A6N7ZA17"/>
<organism evidence="1 2">
    <name type="scientific">Amycolatopsis pithecellobii</name>
    <dbReference type="NCBI Taxonomy" id="664692"/>
    <lineage>
        <taxon>Bacteria</taxon>
        <taxon>Bacillati</taxon>
        <taxon>Actinomycetota</taxon>
        <taxon>Actinomycetes</taxon>
        <taxon>Pseudonocardiales</taxon>
        <taxon>Pseudonocardiaceae</taxon>
        <taxon>Amycolatopsis</taxon>
    </lineage>
</organism>
<proteinExistence type="predicted"/>
<gene>
    <name evidence="1" type="ORF">GKO32_32075</name>
</gene>
<evidence type="ECO:0000313" key="2">
    <source>
        <dbReference type="Proteomes" id="UP000440096"/>
    </source>
</evidence>
<accession>A0A6N7ZA17</accession>
<comment type="caution">
    <text evidence="1">The sequence shown here is derived from an EMBL/GenBank/DDBJ whole genome shotgun (WGS) entry which is preliminary data.</text>
</comment>
<sequence>MPPQVAAAELDLWIAARHVDIVMPPPTRKRHEPKTDPDIIGVLMFRSATGVVEACSVLFVPAYRPELFEKAYRSGVDAIV</sequence>
<feature type="non-terminal residue" evidence="1">
    <location>
        <position position="80"/>
    </location>
</feature>
<keyword evidence="2" id="KW-1185">Reference proteome</keyword>